<reference evidence="3 4" key="1">
    <citation type="submission" date="2019-06" db="EMBL/GenBank/DDBJ databases">
        <title>Sequencing the genomes of 1000 actinobacteria strains.</title>
        <authorList>
            <person name="Klenk H.-P."/>
        </authorList>
    </citation>
    <scope>NUCLEOTIDE SEQUENCE [LARGE SCALE GENOMIC DNA]</scope>
    <source>
        <strain evidence="3 4">DSM 4813</strain>
    </source>
</reference>
<feature type="transmembrane region" description="Helical" evidence="2">
    <location>
        <begin position="26"/>
        <end position="47"/>
    </location>
</feature>
<comment type="caution">
    <text evidence="3">The sequence shown here is derived from an EMBL/GenBank/DDBJ whole genome shotgun (WGS) entry which is preliminary data.</text>
</comment>
<keyword evidence="2" id="KW-0472">Membrane</keyword>
<keyword evidence="2" id="KW-1133">Transmembrane helix</keyword>
<evidence type="ECO:0000256" key="1">
    <source>
        <dbReference type="SAM" id="MobiDB-lite"/>
    </source>
</evidence>
<dbReference type="InterPro" id="IPR019051">
    <property type="entry name" value="Trp_biosyn_TM_oprn/chp"/>
</dbReference>
<keyword evidence="4" id="KW-1185">Reference proteome</keyword>
<evidence type="ECO:0000256" key="2">
    <source>
        <dbReference type="SAM" id="Phobius"/>
    </source>
</evidence>
<organism evidence="3 4">
    <name type="scientific">Rarobacter faecitabidus</name>
    <dbReference type="NCBI Taxonomy" id="13243"/>
    <lineage>
        <taxon>Bacteria</taxon>
        <taxon>Bacillati</taxon>
        <taxon>Actinomycetota</taxon>
        <taxon>Actinomycetes</taxon>
        <taxon>Micrococcales</taxon>
        <taxon>Rarobacteraceae</taxon>
        <taxon>Rarobacter</taxon>
    </lineage>
</organism>
<dbReference type="Pfam" id="PF09534">
    <property type="entry name" value="Trp_oprn_chp"/>
    <property type="match status" value="1"/>
</dbReference>
<gene>
    <name evidence="3" type="ORF">FB461_0924</name>
</gene>
<dbReference type="EMBL" id="VFOS01000001">
    <property type="protein sequence ID" value="TQL64421.1"/>
    <property type="molecule type" value="Genomic_DNA"/>
</dbReference>
<feature type="transmembrane region" description="Helical" evidence="2">
    <location>
        <begin position="142"/>
        <end position="164"/>
    </location>
</feature>
<evidence type="ECO:0000313" key="3">
    <source>
        <dbReference type="EMBL" id="TQL64421.1"/>
    </source>
</evidence>
<evidence type="ECO:0000313" key="4">
    <source>
        <dbReference type="Proteomes" id="UP000315389"/>
    </source>
</evidence>
<dbReference type="AlphaFoldDB" id="A0A542ZVR3"/>
<protein>
    <submittedName>
        <fullName evidence="3">Putative membrane protein (TIGR02234 family)</fullName>
    </submittedName>
</protein>
<feature type="transmembrane region" description="Helical" evidence="2">
    <location>
        <begin position="67"/>
        <end position="87"/>
    </location>
</feature>
<sequence>MSSAEAGATQDSSPPRLRGIRVRPRTSSAVFALGAAAFGALSAVPWLHATAVTVLGSANGTATGADAVAALPTGALIWAAAAVANLLAGALARRIIGSVAAATAAGLAWATASFLVAPAPVAVTSLTEVTGTTTIDNYRLTAFPLISLVALLALALAALVLAIVPAPRQARTRYERRGDVVTDTPINDVRNLDQWDALTRGQDPTLADQDVSERPERG</sequence>
<feature type="transmembrane region" description="Helical" evidence="2">
    <location>
        <begin position="99"/>
        <end position="122"/>
    </location>
</feature>
<feature type="region of interest" description="Disordered" evidence="1">
    <location>
        <begin position="199"/>
        <end position="218"/>
    </location>
</feature>
<keyword evidence="2" id="KW-0812">Transmembrane</keyword>
<accession>A0A542ZVR3</accession>
<dbReference type="RefSeq" id="WP_170222614.1">
    <property type="nucleotide sequence ID" value="NZ_BAAASV010000003.1"/>
</dbReference>
<dbReference type="Proteomes" id="UP000315389">
    <property type="component" value="Unassembled WGS sequence"/>
</dbReference>
<name>A0A542ZVR3_RARFA</name>
<proteinExistence type="predicted"/>